<sequence>MVGKLLVRGMLAGLVAGLVMFGFAKVVGEPQVDRAIAFEQQADAAKGEAPEPEIVSRHTQAGAGLLTGAIVYGTAVGGLFSLVFAFANGRAGKIPARELSVWLAAAAFVALVLVPALKYPANPPSVGDPETIGYRTALYFLMIAISISAMVFSIRIRGARVAQWGAWNASVLSAGVFVVIIAAVMAGLPAIDEVPKTFPAALLWNFRVASLGMQLIEGRPHLHDSGRNRGYRPGVGDDRRGLWQENVGRCRQISDRLCPARRWTIAI</sequence>
<dbReference type="Proteomes" id="UP000054893">
    <property type="component" value="Unassembled WGS sequence"/>
</dbReference>
<reference evidence="2 3" key="1">
    <citation type="submission" date="2016-01" db="EMBL/GenBank/DDBJ databases">
        <authorList>
            <person name="Oliw E.H."/>
        </authorList>
    </citation>
    <scope>NUCLEOTIDE SEQUENCE [LARGE SCALE GENOMIC DNA]</scope>
    <source>
        <strain evidence="2">LMG 22029</strain>
    </source>
</reference>
<accession>A0A158ENH9</accession>
<feature type="transmembrane region" description="Helical" evidence="1">
    <location>
        <begin position="137"/>
        <end position="154"/>
    </location>
</feature>
<dbReference type="AlphaFoldDB" id="A0A158ENH9"/>
<evidence type="ECO:0000313" key="2">
    <source>
        <dbReference type="EMBL" id="SAL09115.1"/>
    </source>
</evidence>
<name>A0A158ENH9_CABSO</name>
<dbReference type="EMBL" id="FCOC02000001">
    <property type="protein sequence ID" value="SAL09115.1"/>
    <property type="molecule type" value="Genomic_DNA"/>
</dbReference>
<proteinExistence type="predicted"/>
<keyword evidence="1" id="KW-0472">Membrane</keyword>
<feature type="transmembrane region" description="Helical" evidence="1">
    <location>
        <begin position="99"/>
        <end position="117"/>
    </location>
</feature>
<feature type="transmembrane region" description="Helical" evidence="1">
    <location>
        <begin position="65"/>
        <end position="87"/>
    </location>
</feature>
<keyword evidence="1" id="KW-1133">Transmembrane helix</keyword>
<evidence type="ECO:0000313" key="3">
    <source>
        <dbReference type="Proteomes" id="UP000054893"/>
    </source>
</evidence>
<organism evidence="2 3">
    <name type="scientific">Caballeronia sordidicola</name>
    <name type="common">Burkholderia sordidicola</name>
    <dbReference type="NCBI Taxonomy" id="196367"/>
    <lineage>
        <taxon>Bacteria</taxon>
        <taxon>Pseudomonadati</taxon>
        <taxon>Pseudomonadota</taxon>
        <taxon>Betaproteobacteria</taxon>
        <taxon>Burkholderiales</taxon>
        <taxon>Burkholderiaceae</taxon>
        <taxon>Caballeronia</taxon>
    </lineage>
</organism>
<dbReference type="Pfam" id="PF09490">
    <property type="entry name" value="CbtA"/>
    <property type="match status" value="1"/>
</dbReference>
<dbReference type="OrthoDB" id="6851830at2"/>
<evidence type="ECO:0000256" key="1">
    <source>
        <dbReference type="SAM" id="Phobius"/>
    </source>
</evidence>
<gene>
    <name evidence="2" type="ORF">AWB64_00082</name>
</gene>
<keyword evidence="1" id="KW-0812">Transmembrane</keyword>
<dbReference type="RefSeq" id="WP_082850319.1">
    <property type="nucleotide sequence ID" value="NZ_FCOC02000001.1"/>
</dbReference>
<dbReference type="InterPro" id="IPR012666">
    <property type="entry name" value="CbtA_put"/>
</dbReference>
<feature type="transmembrane region" description="Helical" evidence="1">
    <location>
        <begin position="166"/>
        <end position="191"/>
    </location>
</feature>
<protein>
    <submittedName>
        <fullName evidence="2">Membrane protein</fullName>
    </submittedName>
</protein>